<dbReference type="VEuPathDB" id="FungiDB:H257_18040"/>
<accession>A0A6A5AEQ9</accession>
<evidence type="ECO:0000313" key="1">
    <source>
        <dbReference type="EMBL" id="KAF0775868.1"/>
    </source>
</evidence>
<comment type="caution">
    <text evidence="1">The sequence shown here is derived from an EMBL/GenBank/DDBJ whole genome shotgun (WGS) entry which is preliminary data.</text>
</comment>
<name>A0A6A5AEQ9_APHAT</name>
<dbReference type="Proteomes" id="UP000469452">
    <property type="component" value="Unassembled WGS sequence"/>
</dbReference>
<sequence length="123" mass="13882">MQTYRIRERRKNPAQDEILKTLNLLPSEAHLLLAPADIEDEAKWYAWFADTLNKCDEAKRANRDFKTSEAVAHIQWVDPNLYDVLCEAGYEFDDSPCPGLVHVEADNGETGGVGLDEDTAVFV</sequence>
<dbReference type="EMBL" id="VJMI01000880">
    <property type="protein sequence ID" value="KAF0775868.1"/>
    <property type="molecule type" value="Genomic_DNA"/>
</dbReference>
<proteinExistence type="predicted"/>
<organism evidence="1 2">
    <name type="scientific">Aphanomyces astaci</name>
    <name type="common">Crayfish plague agent</name>
    <dbReference type="NCBI Taxonomy" id="112090"/>
    <lineage>
        <taxon>Eukaryota</taxon>
        <taxon>Sar</taxon>
        <taxon>Stramenopiles</taxon>
        <taxon>Oomycota</taxon>
        <taxon>Saprolegniomycetes</taxon>
        <taxon>Saprolegniales</taxon>
        <taxon>Verrucalvaceae</taxon>
        <taxon>Aphanomyces</taxon>
    </lineage>
</organism>
<dbReference type="AlphaFoldDB" id="A0A6A5AEQ9"/>
<evidence type="ECO:0000313" key="2">
    <source>
        <dbReference type="Proteomes" id="UP000469452"/>
    </source>
</evidence>
<reference evidence="1 2" key="1">
    <citation type="submission" date="2019-06" db="EMBL/GenBank/DDBJ databases">
        <title>Genomics analysis of Aphanomyces spp. identifies a new class of oomycete effector associated with host adaptation.</title>
        <authorList>
            <person name="Gaulin E."/>
        </authorList>
    </citation>
    <scope>NUCLEOTIDE SEQUENCE [LARGE SCALE GENOMIC DNA]</scope>
    <source>
        <strain evidence="1 2">E</strain>
    </source>
</reference>
<gene>
    <name evidence="1" type="ORF">AaE_000430</name>
</gene>
<protein>
    <submittedName>
        <fullName evidence="1">Uncharacterized protein</fullName>
    </submittedName>
</protein>